<dbReference type="Proteomes" id="UP000002287">
    <property type="component" value="Plasmid pBVIE01"/>
</dbReference>
<keyword evidence="1" id="KW-0732">Signal</keyword>
<protein>
    <recommendedName>
        <fullName evidence="4">Conjugal transfer protein TraN</fullName>
    </recommendedName>
</protein>
<dbReference type="AlphaFoldDB" id="A4JTM2"/>
<feature type="signal peptide" evidence="1">
    <location>
        <begin position="1"/>
        <end position="23"/>
    </location>
</feature>
<evidence type="ECO:0000313" key="3">
    <source>
        <dbReference type="Proteomes" id="UP000002287"/>
    </source>
</evidence>
<gene>
    <name evidence="2" type="ordered locus">Bcep1808_6737</name>
</gene>
<proteinExistence type="predicted"/>
<keyword evidence="2" id="KW-0614">Plasmid</keyword>
<name>A4JTM2_BURVG</name>
<accession>A4JTM2</accession>
<evidence type="ECO:0000313" key="2">
    <source>
        <dbReference type="EMBL" id="ABO59625.1"/>
    </source>
</evidence>
<reference evidence="2 3" key="1">
    <citation type="submission" date="2007-03" db="EMBL/GenBank/DDBJ databases">
        <title>Complete sequence of plasmid pBVIE01 of Burkholderia vietnamiensis G4.</title>
        <authorList>
            <consortium name="US DOE Joint Genome Institute"/>
            <person name="Copeland A."/>
            <person name="Lucas S."/>
            <person name="Lapidus A."/>
            <person name="Barry K."/>
            <person name="Detter J.C."/>
            <person name="Glavina del Rio T."/>
            <person name="Hammon N."/>
            <person name="Israni S."/>
            <person name="Dalin E."/>
            <person name="Tice H."/>
            <person name="Pitluck S."/>
            <person name="Chain P."/>
            <person name="Malfatti S."/>
            <person name="Shin M."/>
            <person name="Vergez L."/>
            <person name="Schmutz J."/>
            <person name="Larimer F."/>
            <person name="Land M."/>
            <person name="Hauser L."/>
            <person name="Kyrpides N."/>
            <person name="Tiedje J."/>
            <person name="Richardson P."/>
        </authorList>
    </citation>
    <scope>NUCLEOTIDE SEQUENCE [LARGE SCALE GENOMIC DNA]</scope>
    <source>
        <strain evidence="3">G4 / LMG 22486</strain>
        <plasmid evidence="2 3">pBVIE01</plasmid>
    </source>
</reference>
<geneLocation type="plasmid" evidence="2 3">
    <name>pBVIE01</name>
</geneLocation>
<evidence type="ECO:0000256" key="1">
    <source>
        <dbReference type="SAM" id="SignalP"/>
    </source>
</evidence>
<evidence type="ECO:0008006" key="4">
    <source>
        <dbReference type="Google" id="ProtNLM"/>
    </source>
</evidence>
<feature type="chain" id="PRO_5002671162" description="Conjugal transfer protein TraN" evidence="1">
    <location>
        <begin position="24"/>
        <end position="407"/>
    </location>
</feature>
<organism evidence="2 3">
    <name type="scientific">Burkholderia vietnamiensis (strain G4 / LMG 22486)</name>
    <name type="common">Burkholderia cepacia (strain R1808)</name>
    <dbReference type="NCBI Taxonomy" id="269482"/>
    <lineage>
        <taxon>Bacteria</taxon>
        <taxon>Pseudomonadati</taxon>
        <taxon>Pseudomonadota</taxon>
        <taxon>Betaproteobacteria</taxon>
        <taxon>Burkholderiales</taxon>
        <taxon>Burkholderiaceae</taxon>
        <taxon>Burkholderia</taxon>
        <taxon>Burkholderia cepacia complex</taxon>
    </lineage>
</organism>
<dbReference type="KEGG" id="bvi:Bcep1808_6737"/>
<sequence length="407" mass="44219">MRRFLLLGALSCALALQSGLALADAHSDGLSYGKGQLDKLNGNITNNNAKNVPFYTTTPSQSSSFGGPSLFDVGVSRITSCKTATHGSDAVANQECDAVNFLAKNPDNRVKVPIGNDDPIIKGIGDTINNANGHYNDNGCVPATTTTPDQHSTEVCNEYLVTDDKLCNMGQVVEVDADSNYQCNVTKNSLYTQQCDKVLNVWCQPGQDGCDNGGIVPGSTQGDMRVWLGPIGGGTWDLQFGTFADNYWAGDKTNGAVYDRSLSFNIRDITQLTQFTLVRAAFDDWLWVQVNGITVYVGPYGGDRLYQVQTSYQASCGGKDSGMCTYYHTQIQYGPNSFGNAELGSSWNMGLNIDLRPFLHNGDNTIWTRTIVAGNGESALDIYARMYCPAVCYDSWDNQCQNLESRS</sequence>
<dbReference type="HOGENOM" id="CLU_675564_0_0_4"/>
<dbReference type="EMBL" id="CP000617">
    <property type="protein sequence ID" value="ABO59625.1"/>
    <property type="molecule type" value="Genomic_DNA"/>
</dbReference>